<comment type="caution">
    <text evidence="2">The sequence shown here is derived from an EMBL/GenBank/DDBJ whole genome shotgun (WGS) entry which is preliminary data.</text>
</comment>
<organism evidence="2 3">
    <name type="scientific">Taxus chinensis</name>
    <name type="common">Chinese yew</name>
    <name type="synonym">Taxus wallichiana var. chinensis</name>
    <dbReference type="NCBI Taxonomy" id="29808"/>
    <lineage>
        <taxon>Eukaryota</taxon>
        <taxon>Viridiplantae</taxon>
        <taxon>Streptophyta</taxon>
        <taxon>Embryophyta</taxon>
        <taxon>Tracheophyta</taxon>
        <taxon>Spermatophyta</taxon>
        <taxon>Pinopsida</taxon>
        <taxon>Pinidae</taxon>
        <taxon>Conifers II</taxon>
        <taxon>Cupressales</taxon>
        <taxon>Taxaceae</taxon>
        <taxon>Taxus</taxon>
    </lineage>
</organism>
<keyword evidence="3" id="KW-1185">Reference proteome</keyword>
<dbReference type="EMBL" id="JAHRHJ020000010">
    <property type="protein sequence ID" value="KAH9298401.1"/>
    <property type="molecule type" value="Genomic_DNA"/>
</dbReference>
<feature type="non-terminal residue" evidence="2">
    <location>
        <position position="58"/>
    </location>
</feature>
<proteinExistence type="predicted"/>
<evidence type="ECO:0000256" key="1">
    <source>
        <dbReference type="SAM" id="MobiDB-lite"/>
    </source>
</evidence>
<gene>
    <name evidence="2" type="ORF">KI387_030083</name>
</gene>
<reference evidence="2 3" key="1">
    <citation type="journal article" date="2021" name="Nat. Plants">
        <title>The Taxus genome provides insights into paclitaxel biosynthesis.</title>
        <authorList>
            <person name="Xiong X."/>
            <person name="Gou J."/>
            <person name="Liao Q."/>
            <person name="Li Y."/>
            <person name="Zhou Q."/>
            <person name="Bi G."/>
            <person name="Li C."/>
            <person name="Du R."/>
            <person name="Wang X."/>
            <person name="Sun T."/>
            <person name="Guo L."/>
            <person name="Liang H."/>
            <person name="Lu P."/>
            <person name="Wu Y."/>
            <person name="Zhang Z."/>
            <person name="Ro D.K."/>
            <person name="Shang Y."/>
            <person name="Huang S."/>
            <person name="Yan J."/>
        </authorList>
    </citation>
    <scope>NUCLEOTIDE SEQUENCE [LARGE SCALE GENOMIC DNA]</scope>
    <source>
        <strain evidence="2">Ta-2019</strain>
    </source>
</reference>
<protein>
    <submittedName>
        <fullName evidence="2">Uncharacterized protein</fullName>
    </submittedName>
</protein>
<dbReference type="AlphaFoldDB" id="A0AA38CBA4"/>
<feature type="region of interest" description="Disordered" evidence="1">
    <location>
        <begin position="39"/>
        <end position="58"/>
    </location>
</feature>
<accession>A0AA38CBA4</accession>
<evidence type="ECO:0000313" key="2">
    <source>
        <dbReference type="EMBL" id="KAH9298401.1"/>
    </source>
</evidence>
<dbReference type="Proteomes" id="UP000824469">
    <property type="component" value="Unassembled WGS sequence"/>
</dbReference>
<feature type="non-terminal residue" evidence="2">
    <location>
        <position position="1"/>
    </location>
</feature>
<sequence length="58" mass="6685">DVPRNNFQLRDKLPSSQTRLAIEVPPLKVPVNATCEFLEPNDEEENELYDGQEEDVDK</sequence>
<name>A0AA38CBA4_TAXCH</name>
<evidence type="ECO:0000313" key="3">
    <source>
        <dbReference type="Proteomes" id="UP000824469"/>
    </source>
</evidence>